<dbReference type="VEuPathDB" id="FungiDB:MAPG_11460"/>
<keyword evidence="4" id="KW-1185">Reference proteome</keyword>
<reference evidence="2" key="3">
    <citation type="submission" date="2011-03" db="EMBL/GenBank/DDBJ databases">
        <title>Annotation of Magnaporthe poae ATCC 64411.</title>
        <authorList>
            <person name="Ma L.-J."/>
            <person name="Dead R."/>
            <person name="Young S.K."/>
            <person name="Zeng Q."/>
            <person name="Gargeya S."/>
            <person name="Fitzgerald M."/>
            <person name="Haas B."/>
            <person name="Abouelleil A."/>
            <person name="Alvarado L."/>
            <person name="Arachchi H.M."/>
            <person name="Berlin A."/>
            <person name="Brown A."/>
            <person name="Chapman S.B."/>
            <person name="Chen Z."/>
            <person name="Dunbar C."/>
            <person name="Freedman E."/>
            <person name="Gearin G."/>
            <person name="Gellesch M."/>
            <person name="Goldberg J."/>
            <person name="Griggs A."/>
            <person name="Gujja S."/>
            <person name="Heiman D."/>
            <person name="Howarth C."/>
            <person name="Larson L."/>
            <person name="Lui A."/>
            <person name="MacDonald P.J.P."/>
            <person name="Mehta T."/>
            <person name="Montmayeur A."/>
            <person name="Murphy C."/>
            <person name="Neiman D."/>
            <person name="Pearson M."/>
            <person name="Priest M."/>
            <person name="Roberts A."/>
            <person name="Saif S."/>
            <person name="Shea T."/>
            <person name="Shenoy N."/>
            <person name="Sisk P."/>
            <person name="Stolte C."/>
            <person name="Sykes S."/>
            <person name="Yandava C."/>
            <person name="Wortman J."/>
            <person name="Nusbaum C."/>
            <person name="Birren B."/>
        </authorList>
    </citation>
    <scope>NUCLEOTIDE SEQUENCE</scope>
    <source>
        <strain evidence="2">ATCC 64411</strain>
    </source>
</reference>
<dbReference type="eggNOG" id="ENOG502RNCW">
    <property type="taxonomic scope" value="Eukaryota"/>
</dbReference>
<evidence type="ECO:0000313" key="4">
    <source>
        <dbReference type="Proteomes" id="UP000011715"/>
    </source>
</evidence>
<reference evidence="2" key="2">
    <citation type="submission" date="2010-05" db="EMBL/GenBank/DDBJ databases">
        <title>The Genome Sequence of Magnaporthe poae strain ATCC 64411.</title>
        <authorList>
            <consortium name="The Broad Institute Genome Sequencing Platform"/>
            <consortium name="Broad Institute Genome Sequencing Center for Infectious Disease"/>
            <person name="Ma L.-J."/>
            <person name="Dead R."/>
            <person name="Young S."/>
            <person name="Zeng Q."/>
            <person name="Koehrsen M."/>
            <person name="Alvarado L."/>
            <person name="Berlin A."/>
            <person name="Chapman S.B."/>
            <person name="Chen Z."/>
            <person name="Freedman E."/>
            <person name="Gellesch M."/>
            <person name="Goldberg J."/>
            <person name="Griggs A."/>
            <person name="Gujja S."/>
            <person name="Heilman E.R."/>
            <person name="Heiman D."/>
            <person name="Hepburn T."/>
            <person name="Howarth C."/>
            <person name="Jen D."/>
            <person name="Larson L."/>
            <person name="Mehta T."/>
            <person name="Neiman D."/>
            <person name="Pearson M."/>
            <person name="Roberts A."/>
            <person name="Saif S."/>
            <person name="Shea T."/>
            <person name="Shenoy N."/>
            <person name="Sisk P."/>
            <person name="Stolte C."/>
            <person name="Sykes S."/>
            <person name="Walk T."/>
            <person name="White J."/>
            <person name="Yandava C."/>
            <person name="Haas B."/>
            <person name="Nusbaum C."/>
            <person name="Birren B."/>
        </authorList>
    </citation>
    <scope>NUCLEOTIDE SEQUENCE</scope>
    <source>
        <strain evidence="2">ATCC 64411</strain>
    </source>
</reference>
<feature type="region of interest" description="Disordered" evidence="1">
    <location>
        <begin position="122"/>
        <end position="150"/>
    </location>
</feature>
<evidence type="ECO:0000313" key="2">
    <source>
        <dbReference type="EMBL" id="KLU92515.1"/>
    </source>
</evidence>
<dbReference type="Proteomes" id="UP000011715">
    <property type="component" value="Unassembled WGS sequence"/>
</dbReference>
<feature type="compositionally biased region" description="Acidic residues" evidence="1">
    <location>
        <begin position="124"/>
        <end position="140"/>
    </location>
</feature>
<evidence type="ECO:0000256" key="1">
    <source>
        <dbReference type="SAM" id="MobiDB-lite"/>
    </source>
</evidence>
<organism evidence="3 4">
    <name type="scientific">Magnaporthiopsis poae (strain ATCC 64411 / 73-15)</name>
    <name type="common">Kentucky bluegrass fungus</name>
    <name type="synonym">Magnaporthe poae</name>
    <dbReference type="NCBI Taxonomy" id="644358"/>
    <lineage>
        <taxon>Eukaryota</taxon>
        <taxon>Fungi</taxon>
        <taxon>Dikarya</taxon>
        <taxon>Ascomycota</taxon>
        <taxon>Pezizomycotina</taxon>
        <taxon>Sordariomycetes</taxon>
        <taxon>Sordariomycetidae</taxon>
        <taxon>Magnaporthales</taxon>
        <taxon>Magnaporthaceae</taxon>
        <taxon>Magnaporthiopsis</taxon>
    </lineage>
</organism>
<dbReference type="EMBL" id="ADBL01002826">
    <property type="status" value="NOT_ANNOTATED_CDS"/>
    <property type="molecule type" value="Genomic_DNA"/>
</dbReference>
<reference evidence="3" key="4">
    <citation type="journal article" date="2015" name="G3 (Bethesda)">
        <title>Genome sequences of three phytopathogenic species of the Magnaporthaceae family of fungi.</title>
        <authorList>
            <person name="Okagaki L.H."/>
            <person name="Nunes C.C."/>
            <person name="Sailsbery J."/>
            <person name="Clay B."/>
            <person name="Brown D."/>
            <person name="John T."/>
            <person name="Oh Y."/>
            <person name="Young N."/>
            <person name="Fitzgerald M."/>
            <person name="Haas B.J."/>
            <person name="Zeng Q."/>
            <person name="Young S."/>
            <person name="Adiconis X."/>
            <person name="Fan L."/>
            <person name="Levin J.Z."/>
            <person name="Mitchell T.K."/>
            <person name="Okubara P.A."/>
            <person name="Farman M.L."/>
            <person name="Kohn L.M."/>
            <person name="Birren B."/>
            <person name="Ma L.-J."/>
            <person name="Dean R.A."/>
        </authorList>
    </citation>
    <scope>NUCLEOTIDE SEQUENCE</scope>
    <source>
        <strain evidence="3">ATCC 64411 / 73-15</strain>
    </source>
</reference>
<sequence>MAALYLSNTHTQDFMSNIQTTGLPAAAGQRDDSPLSPDDLFSWLFFRGEYHLPPSVCSDAGPAGLCYDADWEWEVESDLFDSSHHGESRFPDLSGTFAPPPAHMLSAPVTSFPVPTILIHDTDVDNDADDEDDDDDDDEEGGCRLPADDSIPSHIAKTLSKANIALSLAETPAVEAFVNDNPTSAATHSLIETMLALDDAATDVRTRLAEVRAGRQESYGGIWIGLGRIEELVQELDEAVAAIEAADCGPSTSSSSSGYFPVMDARGDIMFVRGPIGKELRLLDLAQFPECLTFVRH</sequence>
<gene>
    <name evidence="2" type="ORF">MAPG_11460</name>
</gene>
<dbReference type="EMBL" id="GL876981">
    <property type="protein sequence ID" value="KLU92515.1"/>
    <property type="molecule type" value="Genomic_DNA"/>
</dbReference>
<reference evidence="4" key="1">
    <citation type="submission" date="2010-05" db="EMBL/GenBank/DDBJ databases">
        <title>The genome sequence of Magnaporthe poae strain ATCC 64411.</title>
        <authorList>
            <person name="Ma L.-J."/>
            <person name="Dead R."/>
            <person name="Young S."/>
            <person name="Zeng Q."/>
            <person name="Koehrsen M."/>
            <person name="Alvarado L."/>
            <person name="Berlin A."/>
            <person name="Chapman S.B."/>
            <person name="Chen Z."/>
            <person name="Freedman E."/>
            <person name="Gellesch M."/>
            <person name="Goldberg J."/>
            <person name="Griggs A."/>
            <person name="Gujja S."/>
            <person name="Heilman E.R."/>
            <person name="Heiman D."/>
            <person name="Hepburn T."/>
            <person name="Howarth C."/>
            <person name="Jen D."/>
            <person name="Larson L."/>
            <person name="Mehta T."/>
            <person name="Neiman D."/>
            <person name="Pearson M."/>
            <person name="Roberts A."/>
            <person name="Saif S."/>
            <person name="Shea T."/>
            <person name="Shenoy N."/>
            <person name="Sisk P."/>
            <person name="Stolte C."/>
            <person name="Sykes S."/>
            <person name="Walk T."/>
            <person name="White J."/>
            <person name="Yandava C."/>
            <person name="Haas B."/>
            <person name="Nusbaum C."/>
            <person name="Birren B."/>
        </authorList>
    </citation>
    <scope>NUCLEOTIDE SEQUENCE [LARGE SCALE GENOMIC DNA]</scope>
    <source>
        <strain evidence="4">ATCC 64411 / 73-15</strain>
    </source>
</reference>
<reference evidence="3" key="5">
    <citation type="submission" date="2015-06" db="UniProtKB">
        <authorList>
            <consortium name="EnsemblFungi"/>
        </authorList>
    </citation>
    <scope>IDENTIFICATION</scope>
    <source>
        <strain evidence="3">ATCC 64411</strain>
    </source>
</reference>
<dbReference type="AlphaFoldDB" id="A0A0C4EFB8"/>
<protein>
    <submittedName>
        <fullName evidence="2 3">Uncharacterized protein</fullName>
    </submittedName>
</protein>
<dbReference type="OrthoDB" id="10675851at2759"/>
<dbReference type="EnsemblFungi" id="MAPG_11460T0">
    <property type="protein sequence ID" value="MAPG_11460T0"/>
    <property type="gene ID" value="MAPG_11460"/>
</dbReference>
<proteinExistence type="predicted"/>
<accession>A0A0C4EFB8</accession>
<evidence type="ECO:0000313" key="3">
    <source>
        <dbReference type="EnsemblFungi" id="MAPG_11460T0"/>
    </source>
</evidence>
<name>A0A0C4EFB8_MAGP6</name>